<dbReference type="Gene3D" id="2.40.420.20">
    <property type="match status" value="1"/>
</dbReference>
<dbReference type="GO" id="GO:0030313">
    <property type="term" value="C:cell envelope"/>
    <property type="evidence" value="ECO:0007669"/>
    <property type="project" value="UniProtKB-SubCell"/>
</dbReference>
<sequence>MNWRMAKLFNQTKMQSIKFIFIPFLIFTLAGCSLIPVEEDDLAPPLIEPKKEEVRLLTVEKGSIVKNLNLQGNFRSSISESLYFKQHGGRIVSIDVKLGDTVSKGDVIAQLENEELTKRVQQQKLALERAKIELQRAQQEIELNLPDTQIDLDLKSLEASIEDAKTNLERTTRLYEEGAVSLQDLEVAQQQVEQLELSYEKLLISTEGSKAYPVDEQYIRLLEINVETAQIEYNYLQAQLSNTKLVANIDGVVTYINTLKRGEEVIAYDPIVDISNSENLFILATLDNAEEILEAKDAEINQPVEVTYDGKTYIGTVVQTPETAPESADREVTELNKTSIFVKPNEELPDGVDIGDRVDVKITLVEKEDTIVIPSASLHSYLARNFVKVLDGESRVEVDVEIGIETKTEVEIISGLEEGQQLILN</sequence>
<accession>A0A6N9Q698</accession>
<comment type="subcellular location">
    <subcellularLocation>
        <location evidence="1">Cell envelope</location>
    </subcellularLocation>
</comment>
<evidence type="ECO:0000256" key="1">
    <source>
        <dbReference type="ARBA" id="ARBA00004196"/>
    </source>
</evidence>
<dbReference type="PANTHER" id="PTHR32347">
    <property type="entry name" value="EFFLUX SYSTEM COMPONENT YKNX-RELATED"/>
    <property type="match status" value="1"/>
</dbReference>
<comment type="caution">
    <text evidence="5">The sequence shown here is derived from an EMBL/GenBank/DDBJ whole genome shotgun (WGS) entry which is preliminary data.</text>
</comment>
<dbReference type="PROSITE" id="PS51257">
    <property type="entry name" value="PROKAR_LIPOPROTEIN"/>
    <property type="match status" value="1"/>
</dbReference>
<dbReference type="InterPro" id="IPR050465">
    <property type="entry name" value="UPF0194_transport"/>
</dbReference>
<dbReference type="EMBL" id="SIJB01000029">
    <property type="protein sequence ID" value="NBI30134.1"/>
    <property type="molecule type" value="Genomic_DNA"/>
</dbReference>
<proteinExistence type="predicted"/>
<evidence type="ECO:0000313" key="5">
    <source>
        <dbReference type="EMBL" id="NBI30134.1"/>
    </source>
</evidence>
<feature type="domain" description="Multidrug resistance protein MdtA-like C-terminal permuted SH3" evidence="4">
    <location>
        <begin position="370"/>
        <end position="424"/>
    </location>
</feature>
<dbReference type="SUPFAM" id="SSF56954">
    <property type="entry name" value="Outer membrane efflux proteins (OEP)"/>
    <property type="match status" value="1"/>
</dbReference>
<dbReference type="Proteomes" id="UP000448943">
    <property type="component" value="Unassembled WGS sequence"/>
</dbReference>
<dbReference type="Pfam" id="PF25967">
    <property type="entry name" value="RND-MFP_C"/>
    <property type="match status" value="1"/>
</dbReference>
<dbReference type="Gene3D" id="1.10.287.470">
    <property type="entry name" value="Helix hairpin bin"/>
    <property type="match status" value="1"/>
</dbReference>
<evidence type="ECO:0000313" key="6">
    <source>
        <dbReference type="Proteomes" id="UP000448943"/>
    </source>
</evidence>
<name>A0A6N9Q698_9BACL</name>
<gene>
    <name evidence="5" type="ORF">ERL59_14375</name>
</gene>
<organism evidence="5 6">
    <name type="scientific">Chengkuizengella marina</name>
    <dbReference type="NCBI Taxonomy" id="2507566"/>
    <lineage>
        <taxon>Bacteria</taxon>
        <taxon>Bacillati</taxon>
        <taxon>Bacillota</taxon>
        <taxon>Bacilli</taxon>
        <taxon>Bacillales</taxon>
        <taxon>Paenibacillaceae</taxon>
        <taxon>Chengkuizengella</taxon>
    </lineage>
</organism>
<dbReference type="InterPro" id="IPR058627">
    <property type="entry name" value="MdtA-like_C"/>
</dbReference>
<keyword evidence="6" id="KW-1185">Reference proteome</keyword>
<evidence type="ECO:0000256" key="3">
    <source>
        <dbReference type="SAM" id="Coils"/>
    </source>
</evidence>
<protein>
    <submittedName>
        <fullName evidence="5">Biotin/lipoyl-binding protein</fullName>
    </submittedName>
</protein>
<evidence type="ECO:0000256" key="2">
    <source>
        <dbReference type="ARBA" id="ARBA00023054"/>
    </source>
</evidence>
<evidence type="ECO:0000259" key="4">
    <source>
        <dbReference type="Pfam" id="PF25967"/>
    </source>
</evidence>
<dbReference type="PANTHER" id="PTHR32347:SF14">
    <property type="entry name" value="EFFLUX SYSTEM COMPONENT YKNX-RELATED"/>
    <property type="match status" value="1"/>
</dbReference>
<reference evidence="5 6" key="1">
    <citation type="submission" date="2019-01" db="EMBL/GenBank/DDBJ databases">
        <title>Chengkuizengella sp. nov., isolated from deep-sea sediment of East Pacific Ocean.</title>
        <authorList>
            <person name="Yang J."/>
            <person name="Lai Q."/>
            <person name="Shao Z."/>
        </authorList>
    </citation>
    <scope>NUCLEOTIDE SEQUENCE [LARGE SCALE GENOMIC DNA]</scope>
    <source>
        <strain evidence="5 6">YPA3-1-1</strain>
    </source>
</reference>
<dbReference type="Gene3D" id="2.40.50.100">
    <property type="match status" value="1"/>
</dbReference>
<feature type="coiled-coil region" evidence="3">
    <location>
        <begin position="113"/>
        <end position="239"/>
    </location>
</feature>
<dbReference type="AlphaFoldDB" id="A0A6N9Q698"/>
<keyword evidence="2 3" id="KW-0175">Coiled coil</keyword>